<proteinExistence type="predicted"/>
<dbReference type="AlphaFoldDB" id="L0RHN4"/>
<keyword evidence="1" id="KW-0175">Coiled coil</keyword>
<dbReference type="EMBL" id="FO203522">
    <property type="protein sequence ID" value="CCO25091.1"/>
    <property type="molecule type" value="Genomic_DNA"/>
</dbReference>
<dbReference type="STRING" id="1121451.DESAM_22824"/>
<dbReference type="OrthoDB" id="5460126at2"/>
<keyword evidence="3" id="KW-1185">Reference proteome</keyword>
<dbReference type="HOGENOM" id="CLU_153752_0_0_7"/>
<name>L0RHN4_9BACT</name>
<evidence type="ECO:0000313" key="2">
    <source>
        <dbReference type="EMBL" id="CCO25091.1"/>
    </source>
</evidence>
<reference evidence="2 3" key="1">
    <citation type="submission" date="2012-10" db="EMBL/GenBank/DDBJ databases">
        <authorList>
            <person name="Genoscope - CEA"/>
        </authorList>
    </citation>
    <scope>NUCLEOTIDE SEQUENCE [LARGE SCALE GENOMIC DNA]</scope>
    <source>
        <strain evidence="3">AM13 / DSM 14728</strain>
    </source>
</reference>
<gene>
    <name evidence="2" type="ORF">DESAM_22824</name>
</gene>
<protein>
    <submittedName>
        <fullName evidence="2">Uncharacterized protein</fullName>
    </submittedName>
</protein>
<dbReference type="RefSeq" id="WP_015337689.1">
    <property type="nucleotide sequence ID" value="NC_020055.1"/>
</dbReference>
<dbReference type="InterPro" id="IPR037257">
    <property type="entry name" value="T2SS_E_N_sf"/>
</dbReference>
<evidence type="ECO:0000313" key="3">
    <source>
        <dbReference type="Proteomes" id="UP000010808"/>
    </source>
</evidence>
<feature type="coiled-coil region" evidence="1">
    <location>
        <begin position="33"/>
        <end position="75"/>
    </location>
</feature>
<evidence type="ECO:0000256" key="1">
    <source>
        <dbReference type="SAM" id="Coils"/>
    </source>
</evidence>
<dbReference type="eggNOG" id="ENOG5031IQX">
    <property type="taxonomic scope" value="Bacteria"/>
</dbReference>
<sequence length="136" mass="15569">MIYIVILILIGAIGTVLACKSITANFDAKSSALAEKDQNLHKEQDELRKRRKELKRELEELKKSMKQNTKKEELASVSQQTSLKDWLLDTGMLESSQYRKAQEYAEEKNMNMLSALLTLNMVSVDTYEKAKKKKLG</sequence>
<dbReference type="Proteomes" id="UP000010808">
    <property type="component" value="Chromosome"/>
</dbReference>
<dbReference type="PATRIC" id="fig|1121451.3.peg.3034"/>
<accession>L0RHN4</accession>
<dbReference type="SUPFAM" id="SSF160246">
    <property type="entry name" value="EspE N-terminal domain-like"/>
    <property type="match status" value="1"/>
</dbReference>
<organism evidence="2 3">
    <name type="scientific">Maridesulfovibrio hydrothermalis AM13 = DSM 14728</name>
    <dbReference type="NCBI Taxonomy" id="1121451"/>
    <lineage>
        <taxon>Bacteria</taxon>
        <taxon>Pseudomonadati</taxon>
        <taxon>Thermodesulfobacteriota</taxon>
        <taxon>Desulfovibrionia</taxon>
        <taxon>Desulfovibrionales</taxon>
        <taxon>Desulfovibrionaceae</taxon>
        <taxon>Maridesulfovibrio</taxon>
    </lineage>
</organism>
<dbReference type="KEGG" id="dhy:DESAM_22824"/>